<accession>A0A922HU12</accession>
<dbReference type="EMBL" id="ASGP02000005">
    <property type="protein sequence ID" value="KAH9506419.1"/>
    <property type="molecule type" value="Genomic_DNA"/>
</dbReference>
<keyword evidence="3" id="KW-1185">Reference proteome</keyword>
<gene>
    <name evidence="2" type="ORF">DERF_011152</name>
</gene>
<feature type="compositionally biased region" description="Polar residues" evidence="1">
    <location>
        <begin position="47"/>
        <end position="58"/>
    </location>
</feature>
<reference evidence="2" key="2">
    <citation type="journal article" date="2022" name="Res Sq">
        <title>Comparative Genomics Reveals Insights into the Divergent Evolution of Astigmatic Mites and Household Pest Adaptations.</title>
        <authorList>
            <person name="Xiong Q."/>
            <person name="Wan A.T.-Y."/>
            <person name="Liu X.-Y."/>
            <person name="Fung C.S.-H."/>
            <person name="Xiao X."/>
            <person name="Malainual N."/>
            <person name="Hou J."/>
            <person name="Wang L."/>
            <person name="Wang M."/>
            <person name="Yang K."/>
            <person name="Cui Y."/>
            <person name="Leung E."/>
            <person name="Nong W."/>
            <person name="Shin S.-K."/>
            <person name="Au S."/>
            <person name="Jeong K.Y."/>
            <person name="Chew F.T."/>
            <person name="Hui J."/>
            <person name="Leung T.F."/>
            <person name="Tungtrongchitr A."/>
            <person name="Zhong N."/>
            <person name="Liu Z."/>
            <person name="Tsui S."/>
        </authorList>
    </citation>
    <scope>NUCLEOTIDE SEQUENCE</scope>
    <source>
        <strain evidence="2">Derf</strain>
        <tissue evidence="2">Whole organism</tissue>
    </source>
</reference>
<evidence type="ECO:0000313" key="3">
    <source>
        <dbReference type="Proteomes" id="UP000790347"/>
    </source>
</evidence>
<feature type="region of interest" description="Disordered" evidence="1">
    <location>
        <begin position="41"/>
        <end position="70"/>
    </location>
</feature>
<dbReference type="AlphaFoldDB" id="A0A922HU12"/>
<reference evidence="2" key="1">
    <citation type="submission" date="2013-05" db="EMBL/GenBank/DDBJ databases">
        <authorList>
            <person name="Yim A.K.Y."/>
            <person name="Chan T.F."/>
            <person name="Ji K.M."/>
            <person name="Liu X.Y."/>
            <person name="Zhou J.W."/>
            <person name="Li R.Q."/>
            <person name="Yang K.Y."/>
            <person name="Li J."/>
            <person name="Li M."/>
            <person name="Law P.T.W."/>
            <person name="Wu Y.L."/>
            <person name="Cai Z.L."/>
            <person name="Qin H."/>
            <person name="Bao Y."/>
            <person name="Leung R.K.K."/>
            <person name="Ng P.K.S."/>
            <person name="Zou J."/>
            <person name="Zhong X.J."/>
            <person name="Ran P.X."/>
            <person name="Zhong N.S."/>
            <person name="Liu Z.G."/>
            <person name="Tsui S.K.W."/>
        </authorList>
    </citation>
    <scope>NUCLEOTIDE SEQUENCE</scope>
    <source>
        <strain evidence="2">Derf</strain>
        <tissue evidence="2">Whole organism</tissue>
    </source>
</reference>
<feature type="compositionally biased region" description="Low complexity" evidence="1">
    <location>
        <begin position="59"/>
        <end position="70"/>
    </location>
</feature>
<organism evidence="2 3">
    <name type="scientific">Dermatophagoides farinae</name>
    <name type="common">American house dust mite</name>
    <dbReference type="NCBI Taxonomy" id="6954"/>
    <lineage>
        <taxon>Eukaryota</taxon>
        <taxon>Metazoa</taxon>
        <taxon>Ecdysozoa</taxon>
        <taxon>Arthropoda</taxon>
        <taxon>Chelicerata</taxon>
        <taxon>Arachnida</taxon>
        <taxon>Acari</taxon>
        <taxon>Acariformes</taxon>
        <taxon>Sarcoptiformes</taxon>
        <taxon>Astigmata</taxon>
        <taxon>Psoroptidia</taxon>
        <taxon>Analgoidea</taxon>
        <taxon>Pyroglyphidae</taxon>
        <taxon>Dermatophagoidinae</taxon>
        <taxon>Dermatophagoides</taxon>
    </lineage>
</organism>
<name>A0A922HU12_DERFA</name>
<protein>
    <submittedName>
        <fullName evidence="2">Uncharacterized protein</fullName>
    </submittedName>
</protein>
<comment type="caution">
    <text evidence="2">The sequence shown here is derived from an EMBL/GenBank/DDBJ whole genome shotgun (WGS) entry which is preliminary data.</text>
</comment>
<dbReference type="Proteomes" id="UP000790347">
    <property type="component" value="Unassembled WGS sequence"/>
</dbReference>
<evidence type="ECO:0000313" key="2">
    <source>
        <dbReference type="EMBL" id="KAH9506419.1"/>
    </source>
</evidence>
<proteinExistence type="predicted"/>
<sequence length="129" mass="15804">MFKTNPLPNIHRYYHLEKFRKAKTEDCKQAIPSTAWTIDQQQQQQQTIDMNNPNKIMTQNQDEQQQQQQQQKWQMFELNKDILVRHRPPHKFRNEQNYHHIFIPKQRQLFSVIREINDDSDAGRGHYFN</sequence>
<evidence type="ECO:0000256" key="1">
    <source>
        <dbReference type="SAM" id="MobiDB-lite"/>
    </source>
</evidence>